<evidence type="ECO:0000256" key="6">
    <source>
        <dbReference type="PROSITE-ProRule" id="PRU00235"/>
    </source>
</evidence>
<proteinExistence type="predicted"/>
<dbReference type="InterPro" id="IPR051625">
    <property type="entry name" value="Signaling_Regulatory_Domain"/>
</dbReference>
<dbReference type="InterPro" id="IPR000152">
    <property type="entry name" value="EGF-type_Asp/Asn_hydroxyl_site"/>
</dbReference>
<dbReference type="PROSITE" id="PS01186">
    <property type="entry name" value="EGF_2"/>
    <property type="match status" value="1"/>
</dbReference>
<keyword evidence="3" id="KW-0677">Repeat</keyword>
<dbReference type="GO" id="GO:0005509">
    <property type="term" value="F:calcium ion binding"/>
    <property type="evidence" value="ECO:0007669"/>
    <property type="project" value="InterPro"/>
</dbReference>
<dbReference type="CDD" id="cd00054">
    <property type="entry name" value="EGF_CA"/>
    <property type="match status" value="1"/>
</dbReference>
<feature type="repeat" description="RCC1" evidence="6">
    <location>
        <begin position="36"/>
        <end position="89"/>
    </location>
</feature>
<organism evidence="8">
    <name type="scientific">Chromera velia CCMP2878</name>
    <dbReference type="NCBI Taxonomy" id="1169474"/>
    <lineage>
        <taxon>Eukaryota</taxon>
        <taxon>Sar</taxon>
        <taxon>Alveolata</taxon>
        <taxon>Colpodellida</taxon>
        <taxon>Chromeraceae</taxon>
        <taxon>Chromera</taxon>
    </lineage>
</organism>
<feature type="domain" description="EGF-like" evidence="7">
    <location>
        <begin position="121"/>
        <end position="163"/>
    </location>
</feature>
<comment type="caution">
    <text evidence="5">Lacks conserved residue(s) required for the propagation of feature annotation.</text>
</comment>
<evidence type="ECO:0000256" key="1">
    <source>
        <dbReference type="ARBA" id="ARBA00022536"/>
    </source>
</evidence>
<dbReference type="SUPFAM" id="SSF50985">
    <property type="entry name" value="RCC1/BLIP-II"/>
    <property type="match status" value="2"/>
</dbReference>
<dbReference type="PRINTS" id="PR00633">
    <property type="entry name" value="RCCNDNSATION"/>
</dbReference>
<dbReference type="PROSITE" id="PS01187">
    <property type="entry name" value="EGF_CA"/>
    <property type="match status" value="1"/>
</dbReference>
<evidence type="ECO:0000259" key="7">
    <source>
        <dbReference type="PROSITE" id="PS50026"/>
    </source>
</evidence>
<evidence type="ECO:0000256" key="2">
    <source>
        <dbReference type="ARBA" id="ARBA00022729"/>
    </source>
</evidence>
<dbReference type="Pfam" id="PF00415">
    <property type="entry name" value="RCC1"/>
    <property type="match status" value="4"/>
</dbReference>
<dbReference type="InterPro" id="IPR001881">
    <property type="entry name" value="EGF-like_Ca-bd_dom"/>
</dbReference>
<feature type="repeat" description="RCC1" evidence="6">
    <location>
        <begin position="183"/>
        <end position="239"/>
    </location>
</feature>
<dbReference type="InterPro" id="IPR000742">
    <property type="entry name" value="EGF"/>
</dbReference>
<accession>A0A0G4I5X2</accession>
<keyword evidence="2" id="KW-0732">Signal</keyword>
<evidence type="ECO:0000256" key="5">
    <source>
        <dbReference type="PROSITE-ProRule" id="PRU00076"/>
    </source>
</evidence>
<dbReference type="InterPro" id="IPR018097">
    <property type="entry name" value="EGF_Ca-bd_CS"/>
</dbReference>
<name>A0A0G4I5X2_9ALVE</name>
<keyword evidence="4" id="KW-1015">Disulfide bond</keyword>
<dbReference type="PROSITE" id="PS50012">
    <property type="entry name" value="RCC1_3"/>
    <property type="match status" value="4"/>
</dbReference>
<dbReference type="InterPro" id="IPR049883">
    <property type="entry name" value="NOTCH1_EGF-like"/>
</dbReference>
<feature type="repeat" description="RCC1" evidence="6">
    <location>
        <begin position="305"/>
        <end position="341"/>
    </location>
</feature>
<dbReference type="PROSITE" id="PS00010">
    <property type="entry name" value="ASX_HYDROXYL"/>
    <property type="match status" value="1"/>
</dbReference>
<dbReference type="SUPFAM" id="SSF57196">
    <property type="entry name" value="EGF/Laminin"/>
    <property type="match status" value="1"/>
</dbReference>
<reference evidence="8" key="1">
    <citation type="submission" date="2014-11" db="EMBL/GenBank/DDBJ databases">
        <authorList>
            <person name="Otto D Thomas"/>
            <person name="Naeem Raeece"/>
        </authorList>
    </citation>
    <scope>NUCLEOTIDE SEQUENCE</scope>
</reference>
<feature type="repeat" description="RCC1" evidence="6">
    <location>
        <begin position="240"/>
        <end position="304"/>
    </location>
</feature>
<keyword evidence="1 5" id="KW-0245">EGF-like domain</keyword>
<dbReference type="PROSITE" id="PS50026">
    <property type="entry name" value="EGF_3"/>
    <property type="match status" value="1"/>
</dbReference>
<evidence type="ECO:0000256" key="3">
    <source>
        <dbReference type="ARBA" id="ARBA00022737"/>
    </source>
</evidence>
<sequence>VWGESQTLPKRVVGLPEEVAQVSCGGEQSFAAMKDGRVFSWGRNGDGELGLGSFQESPFPAEVPGVRVVPVWGLPRSQGELSSLLVTEGGVVGSGRNKNGQLGVGEAGGRWNSFEGSETLDFDECGSGAHHCDSRTTCKNNIGSFECLCPDGFTKLDEGLFCMGRPVFVSQGRFHSLLIDDAGQLFSFGLSANGRLGVGVDLTESDQHLPKKVPGLSDVIHACARGDAHGGHSLVLVANGTLFAFGHNYYGQLGLGVRGSADGGEAVPREVSVDLSEGGASSEVVDRLAGVACGNEQSAAWTEQGRLFTWGRGGSGQLGHGDMEDHLSPRLVGGALLNETV</sequence>
<feature type="non-terminal residue" evidence="8">
    <location>
        <position position="341"/>
    </location>
</feature>
<dbReference type="EMBL" id="CDMZ01005234">
    <property type="protein sequence ID" value="CEM52408.1"/>
    <property type="molecule type" value="Genomic_DNA"/>
</dbReference>
<dbReference type="InterPro" id="IPR000408">
    <property type="entry name" value="Reg_chr_condens"/>
</dbReference>
<protein>
    <recommendedName>
        <fullName evidence="7">EGF-like domain-containing protein</fullName>
    </recommendedName>
</protein>
<dbReference type="Gene3D" id="2.10.25.10">
    <property type="entry name" value="Laminin"/>
    <property type="match status" value="1"/>
</dbReference>
<evidence type="ECO:0000313" key="8">
    <source>
        <dbReference type="EMBL" id="CEM52408.1"/>
    </source>
</evidence>
<dbReference type="Pfam" id="PF07645">
    <property type="entry name" value="EGF_CA"/>
    <property type="match status" value="1"/>
</dbReference>
<dbReference type="AlphaFoldDB" id="A0A0G4I5X2"/>
<dbReference type="Gene3D" id="2.130.10.30">
    <property type="entry name" value="Regulator of chromosome condensation 1/beta-lactamase-inhibitor protein II"/>
    <property type="match status" value="2"/>
</dbReference>
<dbReference type="PANTHER" id="PTHR22872">
    <property type="entry name" value="BTK-BINDING PROTEIN-RELATED"/>
    <property type="match status" value="1"/>
</dbReference>
<dbReference type="SMART" id="SM00179">
    <property type="entry name" value="EGF_CA"/>
    <property type="match status" value="1"/>
</dbReference>
<dbReference type="InterPro" id="IPR009091">
    <property type="entry name" value="RCC1/BLIP-II"/>
</dbReference>
<feature type="non-terminal residue" evidence="8">
    <location>
        <position position="1"/>
    </location>
</feature>
<dbReference type="FunFam" id="2.10.25.10:FF:000038">
    <property type="entry name" value="Fibrillin 2"/>
    <property type="match status" value="1"/>
</dbReference>
<evidence type="ECO:0000256" key="4">
    <source>
        <dbReference type="ARBA" id="ARBA00023157"/>
    </source>
</evidence>
<gene>
    <name evidence="8" type="ORF">Cvel_36192</name>
</gene>
<dbReference type="VEuPathDB" id="CryptoDB:Cvel_36192"/>